<dbReference type="Pfam" id="PF13234">
    <property type="entry name" value="MTR4_beta-barrel"/>
    <property type="match status" value="1"/>
</dbReference>
<proteinExistence type="predicted"/>
<dbReference type="SMART" id="SM00487">
    <property type="entry name" value="DEXDc"/>
    <property type="match status" value="1"/>
</dbReference>
<evidence type="ECO:0000256" key="7">
    <source>
        <dbReference type="ARBA" id="ARBA00022884"/>
    </source>
</evidence>
<dbReference type="Pfam" id="PF00271">
    <property type="entry name" value="Helicase_C"/>
    <property type="match status" value="1"/>
</dbReference>
<dbReference type="PROSITE" id="PS51194">
    <property type="entry name" value="HELICASE_CTER"/>
    <property type="match status" value="1"/>
</dbReference>
<dbReference type="InterPro" id="IPR014001">
    <property type="entry name" value="Helicase_ATP-bd"/>
</dbReference>
<dbReference type="GO" id="GO:0016787">
    <property type="term" value="F:hydrolase activity"/>
    <property type="evidence" value="ECO:0007669"/>
    <property type="project" value="UniProtKB-KW"/>
</dbReference>
<evidence type="ECO:0000313" key="12">
    <source>
        <dbReference type="Proteomes" id="UP000285301"/>
    </source>
</evidence>
<evidence type="ECO:0000256" key="1">
    <source>
        <dbReference type="ARBA" id="ARBA00004496"/>
    </source>
</evidence>
<keyword evidence="2" id="KW-0963">Cytoplasm</keyword>
<keyword evidence="3" id="KW-0547">Nucleotide-binding</keyword>
<dbReference type="EMBL" id="NCKU01000850">
    <property type="protein sequence ID" value="RWS13913.1"/>
    <property type="molecule type" value="Genomic_DNA"/>
</dbReference>
<dbReference type="PIRSF" id="PIRSF005198">
    <property type="entry name" value="Antiviral_helicase_SKI2"/>
    <property type="match status" value="1"/>
</dbReference>
<sequence length="1208" mass="138604">MDSNIDNKFIFQTLADFYIDNPQNEALNELTSLQKIVPFESNPENLFAFEISPFASKLKFERDLETGELLEFKEVFFDDLNEEESRQTAKTSMSLLREPLATNNDILSFNTNSIPFKPAAVDLFCERETIEKQWLNRNESVTANDESNAYCLFDFDDVFSNIPGIDIKLDIGSVSEEEREFYSFSKQKDSAIIDEINDETKIDKIVCEAPETNEVKEEEFKDEEFETMMKKAESIIVTLEASKINEPKKQLESTEWAIVVDINEEVNDFDAKIPKPAFTYPFELDTFQKQAILSLERHENVFVAAHTSAGKTVVAEYAIAMCIRRNKTRVVYTSPIKALSNQKFRDFRQTFGNSSVGLLTGDVQINIDAPCLIMTTEILLKMLYNGSELIRDLDWVIFDEVHYVNDKERGHVWEEVFIMLPDHIGLVMLSATISNVVDFADWLGRARKSKIFVIYTTKRPVPLEHFLYTGWNKQTMDQSFLFIDAQGKFLNQCYYKAVEAKKAQETKQDKKYGPKPRNVELTTYKTLIKFLENNSKLPVIVFTFSRKKCDNNARLLSTYMDLTNETEKGKIHCSIKRSLMKLKSSDKKIPQVREITTLLKKGFGIHHSGILPLLKEITEILFAEGLVKVLFATETFAMGINMPARTVCFDSVMKHDGDKPRNLLSSEYIQMAGRAGRRGKDKTGTVLILCKNHVLEMSELANMTFGKATPLESKFRLTYSMILNLLRSRESLRIESVLEKSFIEHGNQKELQKKEERRSFIEQKLKEETTIACELCSKDSLEFSEKYSKYKSSLAQLMPKVWSQGAQMKKLNLFKEGRLLLFDAESNPFTLGIVLSQTLNSQKELELTVLALDPLKFLACDGKFEKIKIDLINVKLPSIHIVFKHILKINGTNISKEKSLPFIKREATHECIQSLWQFFLKMEHQLPVSSISSLFFINAIDAVKDVGFKDLTFYEKYNALNNLRNNLLSLNCLACESFLDHFSKANEKFKLKKELEYLKHCFTVNSLQQYPDYQNRIKVLKSGGYINDDEILEMKGKIACLMSEHELIITEFLTHNVLGDLEPEEIAAIMSAFVFQEKTKNNLDNLPNKLKRKISEVKKIAAHLGQIQYDFEVVDSIEDVIEELKFGLTEVVLNWGKGMSFAEIMDLTDVQEGIIVRCIQRLDELLTDVRAAAKLFGDQNLVSKFDEASKCIKRDIVFAASLYVTDNV</sequence>
<keyword evidence="6" id="KW-0067">ATP-binding</keyword>
<evidence type="ECO:0000256" key="5">
    <source>
        <dbReference type="ARBA" id="ARBA00022806"/>
    </source>
</evidence>
<dbReference type="GO" id="GO:0005524">
    <property type="term" value="F:ATP binding"/>
    <property type="evidence" value="ECO:0007669"/>
    <property type="project" value="UniProtKB-KW"/>
</dbReference>
<dbReference type="Gene3D" id="3.40.50.300">
    <property type="entry name" value="P-loop containing nucleotide triphosphate hydrolases"/>
    <property type="match status" value="2"/>
</dbReference>
<dbReference type="PANTHER" id="PTHR12131:SF1">
    <property type="entry name" value="ATP-DEPENDENT RNA HELICASE SUPV3L1, MITOCHONDRIAL-RELATED"/>
    <property type="match status" value="1"/>
</dbReference>
<comment type="caution">
    <text evidence="11">The sequence shown here is derived from an EMBL/GenBank/DDBJ whole genome shotgun (WGS) entry which is preliminary data.</text>
</comment>
<dbReference type="PROSITE" id="PS51192">
    <property type="entry name" value="HELICASE_ATP_BIND_1"/>
    <property type="match status" value="1"/>
</dbReference>
<dbReference type="SMART" id="SM01142">
    <property type="entry name" value="DSHCT"/>
    <property type="match status" value="1"/>
</dbReference>
<dbReference type="GO" id="GO:0055087">
    <property type="term" value="C:Ski complex"/>
    <property type="evidence" value="ECO:0007669"/>
    <property type="project" value="TreeGrafter"/>
</dbReference>
<dbReference type="Pfam" id="PF08148">
    <property type="entry name" value="DSHCT"/>
    <property type="match status" value="1"/>
</dbReference>
<keyword evidence="7" id="KW-0694">RNA-binding</keyword>
<evidence type="ECO:0000256" key="3">
    <source>
        <dbReference type="ARBA" id="ARBA00022741"/>
    </source>
</evidence>
<dbReference type="InterPro" id="IPR011545">
    <property type="entry name" value="DEAD/DEAH_box_helicase_dom"/>
</dbReference>
<keyword evidence="5 11" id="KW-0347">Helicase</keyword>
<dbReference type="InterPro" id="IPR050699">
    <property type="entry name" value="RNA-DNA_Helicase"/>
</dbReference>
<dbReference type="Proteomes" id="UP000285301">
    <property type="component" value="Unassembled WGS sequence"/>
</dbReference>
<evidence type="ECO:0000256" key="2">
    <source>
        <dbReference type="ARBA" id="ARBA00022490"/>
    </source>
</evidence>
<dbReference type="AlphaFoldDB" id="A0A3S3PEZ8"/>
<dbReference type="CDD" id="cd18795">
    <property type="entry name" value="SF2_C_Ski2"/>
    <property type="match status" value="1"/>
</dbReference>
<comment type="catalytic activity">
    <reaction evidence="8">
        <text>ATP + H2O = ADP + phosphate + H(+)</text>
        <dbReference type="Rhea" id="RHEA:13065"/>
        <dbReference type="ChEBI" id="CHEBI:15377"/>
        <dbReference type="ChEBI" id="CHEBI:15378"/>
        <dbReference type="ChEBI" id="CHEBI:30616"/>
        <dbReference type="ChEBI" id="CHEBI:43474"/>
        <dbReference type="ChEBI" id="CHEBI:456216"/>
        <dbReference type="EC" id="3.6.4.13"/>
    </reaction>
</comment>
<dbReference type="InterPro" id="IPR027417">
    <property type="entry name" value="P-loop_NTPase"/>
</dbReference>
<feature type="domain" description="Helicase C-terminal" evidence="10">
    <location>
        <begin position="523"/>
        <end position="726"/>
    </location>
</feature>
<dbReference type="InterPro" id="IPR025696">
    <property type="entry name" value="Beta-barrel_MTR4"/>
</dbReference>
<dbReference type="SUPFAM" id="SSF52540">
    <property type="entry name" value="P-loop containing nucleoside triphosphate hydrolases"/>
    <property type="match status" value="1"/>
</dbReference>
<keyword evidence="4" id="KW-0378">Hydrolase</keyword>
<dbReference type="PANTHER" id="PTHR12131">
    <property type="entry name" value="ATP-DEPENDENT RNA AND DNA HELICASE"/>
    <property type="match status" value="1"/>
</dbReference>
<dbReference type="SMART" id="SM00490">
    <property type="entry name" value="HELICc"/>
    <property type="match status" value="1"/>
</dbReference>
<dbReference type="GO" id="GO:0003724">
    <property type="term" value="F:RNA helicase activity"/>
    <property type="evidence" value="ECO:0007669"/>
    <property type="project" value="UniProtKB-EC"/>
</dbReference>
<dbReference type="GO" id="GO:0003723">
    <property type="term" value="F:RNA binding"/>
    <property type="evidence" value="ECO:0007669"/>
    <property type="project" value="UniProtKB-KW"/>
</dbReference>
<evidence type="ECO:0000256" key="6">
    <source>
        <dbReference type="ARBA" id="ARBA00022840"/>
    </source>
</evidence>
<feature type="domain" description="Helicase ATP-binding" evidence="9">
    <location>
        <begin position="292"/>
        <end position="451"/>
    </location>
</feature>
<protein>
    <submittedName>
        <fullName evidence="11">Helicase SKI2W-like isoform X2</fullName>
    </submittedName>
</protein>
<dbReference type="OrthoDB" id="64767at2759"/>
<dbReference type="Pfam" id="PF17911">
    <property type="entry name" value="Ski2_N"/>
    <property type="match status" value="1"/>
</dbReference>
<accession>A0A3S3PEZ8</accession>
<dbReference type="FunFam" id="1.10.3380.30:FF:000001">
    <property type="entry name" value="Ski2 ATP-dependent RNA helicase"/>
    <property type="match status" value="1"/>
</dbReference>
<dbReference type="GO" id="GO:0070478">
    <property type="term" value="P:nuclear-transcribed mRNA catabolic process, 3'-5' exonucleolytic nonsense-mediated decay"/>
    <property type="evidence" value="ECO:0007669"/>
    <property type="project" value="TreeGrafter"/>
</dbReference>
<name>A0A3S3PEZ8_9ACAR</name>
<evidence type="ECO:0000256" key="8">
    <source>
        <dbReference type="ARBA" id="ARBA00047984"/>
    </source>
</evidence>
<evidence type="ECO:0000313" key="11">
    <source>
        <dbReference type="EMBL" id="RWS13913.1"/>
    </source>
</evidence>
<evidence type="ECO:0000259" key="9">
    <source>
        <dbReference type="PROSITE" id="PS51192"/>
    </source>
</evidence>
<dbReference type="FunFam" id="3.40.50.300:FF:000354">
    <property type="entry name" value="ATP-dependent RNA helicase SKI2"/>
    <property type="match status" value="1"/>
</dbReference>
<dbReference type="InterPro" id="IPR040801">
    <property type="entry name" value="Ski2_N"/>
</dbReference>
<keyword evidence="12" id="KW-1185">Reference proteome</keyword>
<evidence type="ECO:0000259" key="10">
    <source>
        <dbReference type="PROSITE" id="PS51194"/>
    </source>
</evidence>
<reference evidence="11 12" key="1">
    <citation type="journal article" date="2018" name="Gigascience">
        <title>Genomes of trombidid mites reveal novel predicted allergens and laterally-transferred genes associated with secondary metabolism.</title>
        <authorList>
            <person name="Dong X."/>
            <person name="Chaisiri K."/>
            <person name="Xia D."/>
            <person name="Armstrong S.D."/>
            <person name="Fang Y."/>
            <person name="Donnelly M.J."/>
            <person name="Kadowaki T."/>
            <person name="McGarry J.W."/>
            <person name="Darby A.C."/>
            <person name="Makepeace B.L."/>
        </authorList>
    </citation>
    <scope>NUCLEOTIDE SEQUENCE [LARGE SCALE GENOMIC DNA]</scope>
    <source>
        <strain evidence="11">UoL-WK</strain>
    </source>
</reference>
<dbReference type="Pfam" id="PF00270">
    <property type="entry name" value="DEAD"/>
    <property type="match status" value="1"/>
</dbReference>
<dbReference type="Gene3D" id="1.10.3380.30">
    <property type="match status" value="2"/>
</dbReference>
<dbReference type="InterPro" id="IPR016438">
    <property type="entry name" value="SKI2-like"/>
</dbReference>
<dbReference type="STRING" id="1965070.A0A3S3PEZ8"/>
<dbReference type="InterPro" id="IPR012961">
    <property type="entry name" value="Ski2/MTR4_C"/>
</dbReference>
<evidence type="ECO:0000256" key="4">
    <source>
        <dbReference type="ARBA" id="ARBA00022801"/>
    </source>
</evidence>
<organism evidence="11 12">
    <name type="scientific">Dinothrombium tinctorium</name>
    <dbReference type="NCBI Taxonomy" id="1965070"/>
    <lineage>
        <taxon>Eukaryota</taxon>
        <taxon>Metazoa</taxon>
        <taxon>Ecdysozoa</taxon>
        <taxon>Arthropoda</taxon>
        <taxon>Chelicerata</taxon>
        <taxon>Arachnida</taxon>
        <taxon>Acari</taxon>
        <taxon>Acariformes</taxon>
        <taxon>Trombidiformes</taxon>
        <taxon>Prostigmata</taxon>
        <taxon>Anystina</taxon>
        <taxon>Parasitengona</taxon>
        <taxon>Trombidioidea</taxon>
        <taxon>Trombidiidae</taxon>
        <taxon>Dinothrombium</taxon>
    </lineage>
</organism>
<dbReference type="InterPro" id="IPR001650">
    <property type="entry name" value="Helicase_C-like"/>
</dbReference>
<gene>
    <name evidence="11" type="ORF">B4U79_06483</name>
</gene>
<comment type="subcellular location">
    <subcellularLocation>
        <location evidence="1">Cytoplasm</location>
    </subcellularLocation>
</comment>
<dbReference type="FunFam" id="3.40.50.300:FF:000447">
    <property type="entry name" value="helicase SKI2W isoform X2"/>
    <property type="match status" value="1"/>
</dbReference>